<accession>A0ABZ2ZXJ8</accession>
<evidence type="ECO:0000313" key="2">
    <source>
        <dbReference type="Proteomes" id="UP001448858"/>
    </source>
</evidence>
<name>A0ABZ2ZXJ8_9MICC</name>
<dbReference type="EMBL" id="CP151657">
    <property type="protein sequence ID" value="WZP14987.1"/>
    <property type="molecule type" value="Genomic_DNA"/>
</dbReference>
<proteinExistence type="predicted"/>
<sequence>MEAFLRSTDVAGAQQIVEEACELSQSETAGAASRVNRLSEQLEEMAALDRDEAVAVQSRVARIVEAFAFRGGTLPATHVAALSRVASKYTSGPPLERYAEWQALCEAKVLRFGDHKDWEDRDDSGSETWTIRAFVDPRGLSYASPLGPADSAAIAKTDPQNWRVEGFDGWWVCGHGGNHPVRGDLPRRQSAPQWQLPAELVAADITNFFANAGDEASYKQRRRHN</sequence>
<evidence type="ECO:0000313" key="1">
    <source>
        <dbReference type="EMBL" id="WZP14987.1"/>
    </source>
</evidence>
<dbReference type="RefSeq" id="WP_342022648.1">
    <property type="nucleotide sequence ID" value="NZ_CP151657.1"/>
</dbReference>
<reference evidence="1 2" key="1">
    <citation type="submission" date="2024-04" db="EMBL/GenBank/DDBJ databases">
        <title>Arthrobacter sp. from Plains bison fecal sample.</title>
        <authorList>
            <person name="Ruzzini A."/>
        </authorList>
    </citation>
    <scope>NUCLEOTIDE SEQUENCE [LARGE SCALE GENOMIC DNA]</scope>
    <source>
        <strain evidence="1 2">EINP1</strain>
    </source>
</reference>
<gene>
    <name evidence="1" type="ORF">AAE021_12420</name>
</gene>
<keyword evidence="2" id="KW-1185">Reference proteome</keyword>
<dbReference type="Proteomes" id="UP001448858">
    <property type="component" value="Chromosome"/>
</dbReference>
<protein>
    <submittedName>
        <fullName evidence="1">Uncharacterized protein</fullName>
    </submittedName>
</protein>
<organism evidence="1 2">
    <name type="scientific">Arthrobacter citreus</name>
    <dbReference type="NCBI Taxonomy" id="1670"/>
    <lineage>
        <taxon>Bacteria</taxon>
        <taxon>Bacillati</taxon>
        <taxon>Actinomycetota</taxon>
        <taxon>Actinomycetes</taxon>
        <taxon>Micrococcales</taxon>
        <taxon>Micrococcaceae</taxon>
        <taxon>Arthrobacter</taxon>
    </lineage>
</organism>